<gene>
    <name evidence="1" type="ORF">ACFPFX_05050</name>
</gene>
<dbReference type="RefSeq" id="WP_381225525.1">
    <property type="nucleotide sequence ID" value="NZ_JBHSIZ010000005.1"/>
</dbReference>
<comment type="caution">
    <text evidence="1">The sequence shown here is derived from an EMBL/GenBank/DDBJ whole genome shotgun (WGS) entry which is preliminary data.</text>
</comment>
<keyword evidence="2" id="KW-1185">Reference proteome</keyword>
<dbReference type="Proteomes" id="UP001595834">
    <property type="component" value="Unassembled WGS sequence"/>
</dbReference>
<protein>
    <submittedName>
        <fullName evidence="1">Uncharacterized protein</fullName>
    </submittedName>
</protein>
<proteinExistence type="predicted"/>
<reference evidence="2" key="1">
    <citation type="journal article" date="2019" name="Int. J. Syst. Evol. Microbiol.">
        <title>The Global Catalogue of Microorganisms (GCM) 10K type strain sequencing project: providing services to taxonomists for standard genome sequencing and annotation.</title>
        <authorList>
            <consortium name="The Broad Institute Genomics Platform"/>
            <consortium name="The Broad Institute Genome Sequencing Center for Infectious Disease"/>
            <person name="Wu L."/>
            <person name="Ma J."/>
        </authorList>
    </citation>
    <scope>NUCLEOTIDE SEQUENCE [LARGE SCALE GENOMIC DNA]</scope>
    <source>
        <strain evidence="2">CCM 7224</strain>
    </source>
</reference>
<accession>A0ABV9UF52</accession>
<dbReference type="EMBL" id="JBHSIZ010000005">
    <property type="protein sequence ID" value="MFC4955664.1"/>
    <property type="molecule type" value="Genomic_DNA"/>
</dbReference>
<organism evidence="1 2">
    <name type="scientific">Streptomyces mauvecolor</name>
    <dbReference type="NCBI Taxonomy" id="58345"/>
    <lineage>
        <taxon>Bacteria</taxon>
        <taxon>Bacillati</taxon>
        <taxon>Actinomycetota</taxon>
        <taxon>Actinomycetes</taxon>
        <taxon>Kitasatosporales</taxon>
        <taxon>Streptomycetaceae</taxon>
        <taxon>Streptomyces</taxon>
    </lineage>
</organism>
<evidence type="ECO:0000313" key="1">
    <source>
        <dbReference type="EMBL" id="MFC4955664.1"/>
    </source>
</evidence>
<feature type="non-terminal residue" evidence="1">
    <location>
        <position position="1"/>
    </location>
</feature>
<name>A0ABV9UF52_9ACTN</name>
<sequence>TALDAIRRSGQLHVSSGCLVAALYCAPLTPEPAGLRPHNLGAYLLQTKPHTRTLTVQVTPARPASAKGIDYLRLGRIHLRTYLQHRSFLTEPEDTRLRHTAEQQIRRTAPFLDLLLANAAGTRTPPAAFLDQLAAAVPSLPFLGYLYFEVLSEYLMLHSTSPETRKCAAAGEMNNRLYKRLAFSAVTGMDKLFDLSRFHPDHTRLCELIARIEPHLVSNVAVYTRDRLVHLFAAIALAPHQDVTAYSFREGRFDELTLTAPSLLGQSVFREMRILDRYPQLYLAFEQAKALPAWNYWNSLGIATPFNGFLPKGEIGVNPAYPDAEIKVWLAESCGRGLLHPTEPLDVTFVPRLADLGMTAMRRDATGKAAGHPAPAGAPAQ</sequence>
<evidence type="ECO:0000313" key="2">
    <source>
        <dbReference type="Proteomes" id="UP001595834"/>
    </source>
</evidence>